<dbReference type="EMBL" id="LR824005">
    <property type="protein sequence ID" value="CAD0194482.1"/>
    <property type="molecule type" value="Genomic_DNA"/>
</dbReference>
<evidence type="ECO:0000313" key="2">
    <source>
        <dbReference type="Proteomes" id="UP001154114"/>
    </source>
</evidence>
<sequence length="119" mass="13000">MDRRRGSPPPRSSGWRLLASTVALFSFRKQPPQDNPVKQTAQRSAGAITQAITCFDKVVRPACTCQLRSGRSALTAPLCPRPGSTHEATILQPPIESTNESRLPSAYTNYEHLAEVIIA</sequence>
<gene>
    <name evidence="1" type="ORF">CINC_LOCUS5337</name>
</gene>
<accession>A0A9N8PWY8</accession>
<dbReference type="Proteomes" id="UP001154114">
    <property type="component" value="Chromosome 2"/>
</dbReference>
<evidence type="ECO:0000313" key="1">
    <source>
        <dbReference type="EMBL" id="CAD0194482.1"/>
    </source>
</evidence>
<name>A0A9N8PWY8_CHRIL</name>
<dbReference type="AlphaFoldDB" id="A0A9N8PWY8"/>
<proteinExistence type="predicted"/>
<protein>
    <submittedName>
        <fullName evidence="1">Uncharacterized protein</fullName>
    </submittedName>
</protein>
<keyword evidence="2" id="KW-1185">Reference proteome</keyword>
<reference evidence="1" key="1">
    <citation type="submission" date="2021-12" db="EMBL/GenBank/DDBJ databases">
        <authorList>
            <person name="King R."/>
        </authorList>
    </citation>
    <scope>NUCLEOTIDE SEQUENCE</scope>
</reference>
<organism evidence="1 2">
    <name type="scientific">Chrysodeixis includens</name>
    <name type="common">Soybean looper</name>
    <name type="synonym">Pseudoplusia includens</name>
    <dbReference type="NCBI Taxonomy" id="689277"/>
    <lineage>
        <taxon>Eukaryota</taxon>
        <taxon>Metazoa</taxon>
        <taxon>Ecdysozoa</taxon>
        <taxon>Arthropoda</taxon>
        <taxon>Hexapoda</taxon>
        <taxon>Insecta</taxon>
        <taxon>Pterygota</taxon>
        <taxon>Neoptera</taxon>
        <taxon>Endopterygota</taxon>
        <taxon>Lepidoptera</taxon>
        <taxon>Glossata</taxon>
        <taxon>Ditrysia</taxon>
        <taxon>Noctuoidea</taxon>
        <taxon>Noctuidae</taxon>
        <taxon>Plusiinae</taxon>
        <taxon>Chrysodeixis</taxon>
    </lineage>
</organism>